<reference evidence="1 2" key="1">
    <citation type="submission" date="2018-02" db="EMBL/GenBank/DDBJ databases">
        <title>Comparative analysis of genomes of three Brevibacillus laterosporus strains producers of potent antimicrobials isolated from silage.</title>
        <authorList>
            <person name="Kojic M."/>
            <person name="Miljkovic M."/>
            <person name="Studholme D."/>
            <person name="Filipic B."/>
        </authorList>
    </citation>
    <scope>NUCLEOTIDE SEQUENCE [LARGE SCALE GENOMIC DNA]</scope>
    <source>
        <strain evidence="1 2">BGSP11</strain>
    </source>
</reference>
<accession>A0AAP8QBL3</accession>
<gene>
    <name evidence="1" type="ORF">C4A77_20370</name>
</gene>
<protein>
    <submittedName>
        <fullName evidence="1">Uncharacterized protein</fullName>
    </submittedName>
</protein>
<proteinExistence type="predicted"/>
<dbReference type="Proteomes" id="UP000239759">
    <property type="component" value="Unassembled WGS sequence"/>
</dbReference>
<sequence>MKKKITYELRRFIDISPYTEDYEVVTSALGYDKKIYILLVNKKPERMDGMFVQSKTSSLFTYKVLTIAEDGKICETSLSKQRYNYHFIQPINDDTLLVVGARTRYFGPNNYELNGKIFDLDGNLIKELLLGDGIQNVQVSANGTIWTGFFDEGVFGNYGWVEPIGASGLIAWDRNGKQVFSNHKADICDCYALNVASDQEIWFYYYTDFHLVKIANDQMEFFNPKISGSSGFITYNSYFLFDKGYGKHDEYILLKNNNSGKFIQKCEVRFITQEGKTIQSYDRDFRGDVLILREGDCLYKVHLHEIVNRV</sequence>
<dbReference type="EMBL" id="PRKQ01000031">
    <property type="protein sequence ID" value="PPA93127.1"/>
    <property type="molecule type" value="Genomic_DNA"/>
</dbReference>
<comment type="caution">
    <text evidence="1">The sequence shown here is derived from an EMBL/GenBank/DDBJ whole genome shotgun (WGS) entry which is preliminary data.</text>
</comment>
<evidence type="ECO:0000313" key="2">
    <source>
        <dbReference type="Proteomes" id="UP000239759"/>
    </source>
</evidence>
<dbReference type="AlphaFoldDB" id="A0AAP8QBL3"/>
<evidence type="ECO:0000313" key="1">
    <source>
        <dbReference type="EMBL" id="PPA93127.1"/>
    </source>
</evidence>
<organism evidence="1 2">
    <name type="scientific">Brevibacillus laterosporus</name>
    <name type="common">Bacillus laterosporus</name>
    <dbReference type="NCBI Taxonomy" id="1465"/>
    <lineage>
        <taxon>Bacteria</taxon>
        <taxon>Bacillati</taxon>
        <taxon>Bacillota</taxon>
        <taxon>Bacilli</taxon>
        <taxon>Bacillales</taxon>
        <taxon>Paenibacillaceae</taxon>
        <taxon>Brevibacillus</taxon>
    </lineage>
</organism>
<dbReference type="SUPFAM" id="SSF63829">
    <property type="entry name" value="Calcium-dependent phosphotriesterase"/>
    <property type="match status" value="1"/>
</dbReference>
<dbReference type="RefSeq" id="WP_104033104.1">
    <property type="nucleotide sequence ID" value="NZ_JARMDU010000007.1"/>
</dbReference>
<name>A0AAP8QBL3_BRELA</name>